<keyword evidence="3" id="KW-0378">Hydrolase</keyword>
<evidence type="ECO:0000256" key="2">
    <source>
        <dbReference type="ARBA" id="ARBA00022670"/>
    </source>
</evidence>
<feature type="compositionally biased region" description="Low complexity" evidence="6">
    <location>
        <begin position="38"/>
        <end position="48"/>
    </location>
</feature>
<reference evidence="8" key="1">
    <citation type="submission" date="2020-08" db="EMBL/GenBank/DDBJ databases">
        <title>Whole genome shotgun sequence of Polymorphospora rubra NBRC 101157.</title>
        <authorList>
            <person name="Komaki H."/>
            <person name="Tamura T."/>
        </authorList>
    </citation>
    <scope>NUCLEOTIDE SEQUENCE</scope>
    <source>
        <strain evidence="8">NBRC 101157</strain>
    </source>
</reference>
<keyword evidence="4" id="KW-0720">Serine protease</keyword>
<dbReference type="InterPro" id="IPR043504">
    <property type="entry name" value="Peptidase_S1_PA_chymotrypsin"/>
</dbReference>
<proteinExistence type="inferred from homology"/>
<dbReference type="EMBL" id="AP023359">
    <property type="protein sequence ID" value="BCJ68770.1"/>
    <property type="molecule type" value="Genomic_DNA"/>
</dbReference>
<evidence type="ECO:0000256" key="3">
    <source>
        <dbReference type="ARBA" id="ARBA00022801"/>
    </source>
</evidence>
<name>A0A810N6Z7_9ACTN</name>
<organism evidence="8 9">
    <name type="scientific">Polymorphospora rubra</name>
    <dbReference type="NCBI Taxonomy" id="338584"/>
    <lineage>
        <taxon>Bacteria</taxon>
        <taxon>Bacillati</taxon>
        <taxon>Actinomycetota</taxon>
        <taxon>Actinomycetes</taxon>
        <taxon>Micromonosporales</taxon>
        <taxon>Micromonosporaceae</taxon>
        <taxon>Polymorphospora</taxon>
    </lineage>
</organism>
<sequence length="246" mass="23656">MARRLLRTLAAALITAGLATALLPAAAVSAAPGSAAPGSAAPGSAAPGPAEPAPPTTLSGQVRGGDILYGVGGGRCIVGFTVPGGFLATSVCGPVGTTITNGTGAAVGQVAASSYPQIGYLLVHLNPGWVPVGQVRTAGGNVAVKGATAVPVGGVVCRSGPTSGWRCGPVTGLNHTVNFPGGAVHGLTRVNICAEQGEVGAPYLSTTGQAQGVHVGGSGNCLTGGTSYFLPVRPALAAYGVALLTS</sequence>
<evidence type="ECO:0008006" key="10">
    <source>
        <dbReference type="Google" id="ProtNLM"/>
    </source>
</evidence>
<dbReference type="GO" id="GO:0004252">
    <property type="term" value="F:serine-type endopeptidase activity"/>
    <property type="evidence" value="ECO:0007669"/>
    <property type="project" value="InterPro"/>
</dbReference>
<evidence type="ECO:0000313" key="8">
    <source>
        <dbReference type="EMBL" id="BCJ68770.1"/>
    </source>
</evidence>
<comment type="similarity">
    <text evidence="1">Belongs to the peptidase S1 family.</text>
</comment>
<dbReference type="Gene3D" id="2.40.10.10">
    <property type="entry name" value="Trypsin-like serine proteases"/>
    <property type="match status" value="2"/>
</dbReference>
<keyword evidence="2" id="KW-0645">Protease</keyword>
<accession>A0A810N6Z7</accession>
<keyword evidence="9" id="KW-1185">Reference proteome</keyword>
<dbReference type="InterPro" id="IPR009003">
    <property type="entry name" value="Peptidase_S1_PA"/>
</dbReference>
<evidence type="ECO:0000256" key="4">
    <source>
        <dbReference type="ARBA" id="ARBA00022825"/>
    </source>
</evidence>
<dbReference type="CDD" id="cd21112">
    <property type="entry name" value="alphaLP-like"/>
    <property type="match status" value="1"/>
</dbReference>
<dbReference type="AlphaFoldDB" id="A0A810N6Z7"/>
<keyword evidence="7" id="KW-0732">Signal</keyword>
<evidence type="ECO:0000256" key="6">
    <source>
        <dbReference type="SAM" id="MobiDB-lite"/>
    </source>
</evidence>
<evidence type="ECO:0000256" key="5">
    <source>
        <dbReference type="ARBA" id="ARBA00023157"/>
    </source>
</evidence>
<evidence type="ECO:0000256" key="1">
    <source>
        <dbReference type="ARBA" id="ARBA00007664"/>
    </source>
</evidence>
<feature type="region of interest" description="Disordered" evidence="6">
    <location>
        <begin position="38"/>
        <end position="59"/>
    </location>
</feature>
<dbReference type="GO" id="GO:0006508">
    <property type="term" value="P:proteolysis"/>
    <property type="evidence" value="ECO:0007669"/>
    <property type="project" value="UniProtKB-KW"/>
</dbReference>
<evidence type="ECO:0000313" key="9">
    <source>
        <dbReference type="Proteomes" id="UP000680866"/>
    </source>
</evidence>
<feature type="signal peptide" evidence="7">
    <location>
        <begin position="1"/>
        <end position="30"/>
    </location>
</feature>
<dbReference type="KEGG" id="pry:Prubr_57910"/>
<dbReference type="RefSeq" id="WP_212817955.1">
    <property type="nucleotide sequence ID" value="NZ_AP023359.1"/>
</dbReference>
<feature type="chain" id="PRO_5038907168" description="Streptogrisin C" evidence="7">
    <location>
        <begin position="31"/>
        <end position="246"/>
    </location>
</feature>
<gene>
    <name evidence="8" type="ORF">Prubr_57910</name>
</gene>
<dbReference type="Proteomes" id="UP000680866">
    <property type="component" value="Chromosome"/>
</dbReference>
<dbReference type="SUPFAM" id="SSF50494">
    <property type="entry name" value="Trypsin-like serine proteases"/>
    <property type="match status" value="1"/>
</dbReference>
<evidence type="ECO:0000256" key="7">
    <source>
        <dbReference type="SAM" id="SignalP"/>
    </source>
</evidence>
<dbReference type="PRINTS" id="PR00861">
    <property type="entry name" value="ALYTICPTASE"/>
</dbReference>
<keyword evidence="5" id="KW-1015">Disulfide bond</keyword>
<protein>
    <recommendedName>
        <fullName evidence="10">Streptogrisin C</fullName>
    </recommendedName>
</protein>
<dbReference type="InterPro" id="IPR001316">
    <property type="entry name" value="Pept_S1A_streptogrisin"/>
</dbReference>